<reference evidence="1" key="1">
    <citation type="submission" date="2021-02" db="EMBL/GenBank/DDBJ databases">
        <authorList>
            <person name="Dougan E. K."/>
            <person name="Rhodes N."/>
            <person name="Thang M."/>
            <person name="Chan C."/>
        </authorList>
    </citation>
    <scope>NUCLEOTIDE SEQUENCE</scope>
</reference>
<evidence type="ECO:0000313" key="2">
    <source>
        <dbReference type="Proteomes" id="UP000654075"/>
    </source>
</evidence>
<name>A0A813GVD5_POLGL</name>
<dbReference type="Proteomes" id="UP000654075">
    <property type="component" value="Unassembled WGS sequence"/>
</dbReference>
<proteinExistence type="predicted"/>
<organism evidence="1 2">
    <name type="scientific">Polarella glacialis</name>
    <name type="common">Dinoflagellate</name>
    <dbReference type="NCBI Taxonomy" id="89957"/>
    <lineage>
        <taxon>Eukaryota</taxon>
        <taxon>Sar</taxon>
        <taxon>Alveolata</taxon>
        <taxon>Dinophyceae</taxon>
        <taxon>Suessiales</taxon>
        <taxon>Suessiaceae</taxon>
        <taxon>Polarella</taxon>
    </lineage>
</organism>
<dbReference type="OrthoDB" id="4644at2759"/>
<sequence length="334" mass="36162">MTAVILPGAVSSRSGAWLLQLGTPVVAQQPQVRSFWCRHVGDRTGRDRGFVGAAAAAFGAALGTSQQPARRRKRVRAKGGRELGNVATVAPTVAPTDSSAIFKSLVLEQVTRGRLLTPWESLRFYVRTSRTIRAFLRPFEAQFHPQWWPFGGKRRLALEGSTVKSVADNSLPAKEPRAPQISTPQKVAMLGTRECGAQHQQEIEMLSAARVIHGDHVYTSGSIGTNSAVIRGVMNAGRPELLTVILPQSFAKQDAESQALLRHCMDAGANVVPSPSNDSLTLAEAAKLCNCELLGHVEKLVTFLSLVPEKSSNYLSLIADAKQQDILTTAFYLD</sequence>
<gene>
    <name evidence="1" type="ORF">PGLA1383_LOCUS44364</name>
</gene>
<evidence type="ECO:0000313" key="1">
    <source>
        <dbReference type="EMBL" id="CAE8627620.1"/>
    </source>
</evidence>
<dbReference type="EMBL" id="CAJNNV010029224">
    <property type="protein sequence ID" value="CAE8627620.1"/>
    <property type="molecule type" value="Genomic_DNA"/>
</dbReference>
<dbReference type="AlphaFoldDB" id="A0A813GVD5"/>
<accession>A0A813GVD5</accession>
<keyword evidence="2" id="KW-1185">Reference proteome</keyword>
<protein>
    <submittedName>
        <fullName evidence="1">Uncharacterized protein</fullName>
    </submittedName>
</protein>
<comment type="caution">
    <text evidence="1">The sequence shown here is derived from an EMBL/GenBank/DDBJ whole genome shotgun (WGS) entry which is preliminary data.</text>
</comment>